<evidence type="ECO:0000259" key="4">
    <source>
        <dbReference type="PROSITE" id="PS50893"/>
    </source>
</evidence>
<dbReference type="SMART" id="SM00382">
    <property type="entry name" value="AAA"/>
    <property type="match status" value="1"/>
</dbReference>
<gene>
    <name evidence="5" type="primary">macB_46</name>
    <name evidence="5" type="ORF">GALL_217450</name>
</gene>
<name>A0A1J5RVW6_9ZZZZ</name>
<keyword evidence="3 5" id="KW-0067">ATP-binding</keyword>
<organism evidence="5">
    <name type="scientific">mine drainage metagenome</name>
    <dbReference type="NCBI Taxonomy" id="410659"/>
    <lineage>
        <taxon>unclassified sequences</taxon>
        <taxon>metagenomes</taxon>
        <taxon>ecological metagenomes</taxon>
    </lineage>
</organism>
<evidence type="ECO:0000256" key="3">
    <source>
        <dbReference type="ARBA" id="ARBA00022840"/>
    </source>
</evidence>
<dbReference type="PANTHER" id="PTHR24220">
    <property type="entry name" value="IMPORT ATP-BINDING PROTEIN"/>
    <property type="match status" value="1"/>
</dbReference>
<feature type="domain" description="ABC transporter" evidence="4">
    <location>
        <begin position="9"/>
        <end position="235"/>
    </location>
</feature>
<dbReference type="GO" id="GO:0005886">
    <property type="term" value="C:plasma membrane"/>
    <property type="evidence" value="ECO:0007669"/>
    <property type="project" value="TreeGrafter"/>
</dbReference>
<dbReference type="Pfam" id="PF00005">
    <property type="entry name" value="ABC_tran"/>
    <property type="match status" value="1"/>
</dbReference>
<dbReference type="Gene3D" id="3.40.50.300">
    <property type="entry name" value="P-loop containing nucleotide triphosphate hydrolases"/>
    <property type="match status" value="1"/>
</dbReference>
<dbReference type="InterPro" id="IPR003593">
    <property type="entry name" value="AAA+_ATPase"/>
</dbReference>
<keyword evidence="5" id="KW-0378">Hydrolase</keyword>
<sequence>MAEPVQPQIGLSGIERVFHLGDSEVHALRHLDLSIMPGEYVAVMGPSGSGKSTLLNLLGLLDRPDAGSYRFDGRDVTTLSPEEQARVRSERIGFVFQSFHLVPRLTAFDNIALPMMLAGIAPRERAERVARALRDYGLEDRAGHRPDQLSGGQRQRVAIARATIMQPAMILADEPTGNLDRATGEEVVRLLEALNAGGVTLIVVTHDPGIGGRARRQLLMEDGRLAHDSAPAPAV</sequence>
<dbReference type="PROSITE" id="PS50893">
    <property type="entry name" value="ABC_TRANSPORTER_2"/>
    <property type="match status" value="1"/>
</dbReference>
<dbReference type="InterPro" id="IPR027417">
    <property type="entry name" value="P-loop_NTPase"/>
</dbReference>
<dbReference type="PANTHER" id="PTHR24220:SF86">
    <property type="entry name" value="ABC TRANSPORTER ABCH.1"/>
    <property type="match status" value="1"/>
</dbReference>
<dbReference type="AlphaFoldDB" id="A0A1J5RVW6"/>
<evidence type="ECO:0000313" key="5">
    <source>
        <dbReference type="EMBL" id="OIQ96228.1"/>
    </source>
</evidence>
<dbReference type="CDD" id="cd03255">
    <property type="entry name" value="ABC_MJ0796_LolCDE_FtsE"/>
    <property type="match status" value="1"/>
</dbReference>
<dbReference type="EC" id="3.6.3.-" evidence="5"/>
<dbReference type="FunFam" id="3.40.50.300:FF:000032">
    <property type="entry name" value="Export ABC transporter ATP-binding protein"/>
    <property type="match status" value="1"/>
</dbReference>
<dbReference type="GO" id="GO:0022857">
    <property type="term" value="F:transmembrane transporter activity"/>
    <property type="evidence" value="ECO:0007669"/>
    <property type="project" value="TreeGrafter"/>
</dbReference>
<keyword evidence="1" id="KW-0813">Transport</keyword>
<dbReference type="SUPFAM" id="SSF52540">
    <property type="entry name" value="P-loop containing nucleoside triphosphate hydrolases"/>
    <property type="match status" value="1"/>
</dbReference>
<reference evidence="5" key="1">
    <citation type="submission" date="2016-10" db="EMBL/GenBank/DDBJ databases">
        <title>Sequence of Gallionella enrichment culture.</title>
        <authorList>
            <person name="Poehlein A."/>
            <person name="Muehling M."/>
            <person name="Daniel R."/>
        </authorList>
    </citation>
    <scope>NUCLEOTIDE SEQUENCE</scope>
</reference>
<evidence type="ECO:0000256" key="1">
    <source>
        <dbReference type="ARBA" id="ARBA00022448"/>
    </source>
</evidence>
<dbReference type="InterPro" id="IPR017911">
    <property type="entry name" value="MacB-like_ATP-bd"/>
</dbReference>
<proteinExistence type="predicted"/>
<dbReference type="GO" id="GO:0016887">
    <property type="term" value="F:ATP hydrolysis activity"/>
    <property type="evidence" value="ECO:0007669"/>
    <property type="project" value="InterPro"/>
</dbReference>
<protein>
    <submittedName>
        <fullName evidence="5">Macrolide export ATP-binding/permease protein MacB</fullName>
        <ecNumber evidence="5">3.6.3.-</ecNumber>
    </submittedName>
</protein>
<dbReference type="GO" id="GO:0098796">
    <property type="term" value="C:membrane protein complex"/>
    <property type="evidence" value="ECO:0007669"/>
    <property type="project" value="UniProtKB-ARBA"/>
</dbReference>
<dbReference type="GO" id="GO:0005524">
    <property type="term" value="F:ATP binding"/>
    <property type="evidence" value="ECO:0007669"/>
    <property type="project" value="UniProtKB-KW"/>
</dbReference>
<accession>A0A1J5RVW6</accession>
<keyword evidence="2" id="KW-0547">Nucleotide-binding</keyword>
<dbReference type="InterPro" id="IPR003439">
    <property type="entry name" value="ABC_transporter-like_ATP-bd"/>
</dbReference>
<dbReference type="InterPro" id="IPR015854">
    <property type="entry name" value="ABC_transpr_LolD-like"/>
</dbReference>
<dbReference type="EMBL" id="MLJW01000152">
    <property type="protein sequence ID" value="OIQ96228.1"/>
    <property type="molecule type" value="Genomic_DNA"/>
</dbReference>
<dbReference type="InterPro" id="IPR017871">
    <property type="entry name" value="ABC_transporter-like_CS"/>
</dbReference>
<comment type="caution">
    <text evidence="5">The sequence shown here is derived from an EMBL/GenBank/DDBJ whole genome shotgun (WGS) entry which is preliminary data.</text>
</comment>
<dbReference type="PROSITE" id="PS00211">
    <property type="entry name" value="ABC_TRANSPORTER_1"/>
    <property type="match status" value="1"/>
</dbReference>
<evidence type="ECO:0000256" key="2">
    <source>
        <dbReference type="ARBA" id="ARBA00022741"/>
    </source>
</evidence>